<sequence length="146" mass="16148">MIERLTTLHVDDVLKILGNIDYKAIEIRIAVAIEIVDIEPVCGLTLVRLRKLGHMLLVATAAATTAAAATAAACTIQAVRRQLSSRRIARDSPGVEVYQSVSERVALIFQRFQFAPGIRSLLPVNDFEIVIVTRLVEPTRSSDQYY</sequence>
<keyword evidence="1" id="KW-1133">Transmembrane helix</keyword>
<organism evidence="2 3">
    <name type="scientific">Vespula squamosa</name>
    <name type="common">Southern yellow jacket</name>
    <name type="synonym">Wasp</name>
    <dbReference type="NCBI Taxonomy" id="30214"/>
    <lineage>
        <taxon>Eukaryota</taxon>
        <taxon>Metazoa</taxon>
        <taxon>Ecdysozoa</taxon>
        <taxon>Arthropoda</taxon>
        <taxon>Hexapoda</taxon>
        <taxon>Insecta</taxon>
        <taxon>Pterygota</taxon>
        <taxon>Neoptera</taxon>
        <taxon>Endopterygota</taxon>
        <taxon>Hymenoptera</taxon>
        <taxon>Apocrita</taxon>
        <taxon>Aculeata</taxon>
        <taxon>Vespoidea</taxon>
        <taxon>Vespidae</taxon>
        <taxon>Vespinae</taxon>
        <taxon>Vespula</taxon>
    </lineage>
</organism>
<keyword evidence="3" id="KW-1185">Reference proteome</keyword>
<evidence type="ECO:0000256" key="1">
    <source>
        <dbReference type="SAM" id="Phobius"/>
    </source>
</evidence>
<dbReference type="Proteomes" id="UP001607302">
    <property type="component" value="Unassembled WGS sequence"/>
</dbReference>
<evidence type="ECO:0000313" key="3">
    <source>
        <dbReference type="Proteomes" id="UP001607302"/>
    </source>
</evidence>
<proteinExistence type="predicted"/>
<dbReference type="AlphaFoldDB" id="A0ABD2C777"/>
<evidence type="ECO:0000313" key="2">
    <source>
        <dbReference type="EMBL" id="KAL2740695.1"/>
    </source>
</evidence>
<dbReference type="EMBL" id="JAUDFV010000020">
    <property type="protein sequence ID" value="KAL2740695.1"/>
    <property type="molecule type" value="Genomic_DNA"/>
</dbReference>
<keyword evidence="1" id="KW-0812">Transmembrane</keyword>
<reference evidence="2 3" key="1">
    <citation type="journal article" date="2024" name="Ann. Entomol. Soc. Am.">
        <title>Genomic analyses of the southern and eastern yellowjacket wasps (Hymenoptera: Vespidae) reveal evolutionary signatures of social life.</title>
        <authorList>
            <person name="Catto M.A."/>
            <person name="Caine P.B."/>
            <person name="Orr S.E."/>
            <person name="Hunt B.G."/>
            <person name="Goodisman M.A.D."/>
        </authorList>
    </citation>
    <scope>NUCLEOTIDE SEQUENCE [LARGE SCALE GENOMIC DNA]</scope>
    <source>
        <strain evidence="2">233</strain>
        <tissue evidence="2">Head and thorax</tissue>
    </source>
</reference>
<keyword evidence="1" id="KW-0472">Membrane</keyword>
<feature type="transmembrane region" description="Helical" evidence="1">
    <location>
        <begin position="55"/>
        <end position="79"/>
    </location>
</feature>
<protein>
    <submittedName>
        <fullName evidence="2">Uncharacterized protein</fullName>
    </submittedName>
</protein>
<name>A0ABD2C777_VESSQ</name>
<comment type="caution">
    <text evidence="2">The sequence shown here is derived from an EMBL/GenBank/DDBJ whole genome shotgun (WGS) entry which is preliminary data.</text>
</comment>
<accession>A0ABD2C777</accession>
<gene>
    <name evidence="2" type="ORF">V1478_000836</name>
</gene>